<dbReference type="EMBL" id="BBXM02000002">
    <property type="protein sequence ID" value="GIC86125.1"/>
    <property type="molecule type" value="Genomic_DNA"/>
</dbReference>
<keyword evidence="7 9" id="KW-1133">Transmembrane helix</keyword>
<name>A0A8E0UY60_9EURO</name>
<keyword evidence="6" id="KW-0653">Protein transport</keyword>
<feature type="transmembrane region" description="Helical" evidence="9">
    <location>
        <begin position="501"/>
        <end position="523"/>
    </location>
</feature>
<feature type="transmembrane region" description="Helical" evidence="9">
    <location>
        <begin position="229"/>
        <end position="249"/>
    </location>
</feature>
<dbReference type="GO" id="GO:0016020">
    <property type="term" value="C:membrane"/>
    <property type="evidence" value="ECO:0007669"/>
    <property type="project" value="UniProtKB-SubCell"/>
</dbReference>
<dbReference type="GeneID" id="66989964"/>
<evidence type="ECO:0008006" key="12">
    <source>
        <dbReference type="Google" id="ProtNLM"/>
    </source>
</evidence>
<proteinExistence type="inferred from homology"/>
<evidence type="ECO:0000256" key="2">
    <source>
        <dbReference type="ARBA" id="ARBA00008807"/>
    </source>
</evidence>
<keyword evidence="3" id="KW-0813">Transport</keyword>
<dbReference type="Proteomes" id="UP000036893">
    <property type="component" value="Unassembled WGS sequence"/>
</dbReference>
<evidence type="ECO:0000256" key="6">
    <source>
        <dbReference type="ARBA" id="ARBA00022927"/>
    </source>
</evidence>
<feature type="transmembrane region" description="Helical" evidence="9">
    <location>
        <begin position="89"/>
        <end position="115"/>
    </location>
</feature>
<evidence type="ECO:0000256" key="9">
    <source>
        <dbReference type="SAM" id="Phobius"/>
    </source>
</evidence>
<protein>
    <recommendedName>
        <fullName evidence="12">Sexual differentiation process protein isp4</fullName>
    </recommendedName>
</protein>
<evidence type="ECO:0000256" key="5">
    <source>
        <dbReference type="ARBA" id="ARBA00022856"/>
    </source>
</evidence>
<sequence>MVNPPALGPFRQMYNTSRFRFFLYAFVGMFCYAWFPGYLFEKLSIFNWLSWISPSNVNLVAITGIQTGLGLNPLPTFDWNMVTTALDPLVVPLVATLNVFAGVVISGVVIAIFWFRNTYWASYLPINTNRLFNRWGTAYNVSEILDSHAVLVQAKYQQYSTTFLAPSSLVQYTFYFATYSATISYAILYQGQAIMAGFRNLIRKTGRKTASVHDVHSRLMCTYREVSEIWYAALNVLALGLAVVVITAWPTSTNVGVIFVAFSVAAAFLVPVGQIYAITGISINLNVLSEFLGGLWTPGNPLSVNFFKLYGYTTLANALPFISDLKLAHYAKIPPWHTFSAQIVATIVSAVVCTAMLNYQINKIPDICQRFDLTPPGIISLTLIVHANSTQKDRFTCPGVNTYFSASVVFGSIGPRRMFGPRGPYSALLAAFPIGLALPVMLYFAQRRIFWLRNINPVMLLHGGTTWSPFNLAYIWPAVPLSLLSMAYLKSRYLAFWAKYNYIASAAFSSAIAIASLLIYFALQSNGIELPWWGNYADSGCEKHACPRLRLTGEEYFGPREGEWV</sequence>
<dbReference type="AlphaFoldDB" id="A0A8E0UY60"/>
<comment type="caution">
    <text evidence="10">The sequence shown here is derived from an EMBL/GenBank/DDBJ whole genome shotgun (WGS) entry which is preliminary data.</text>
</comment>
<keyword evidence="8 9" id="KW-0472">Membrane</keyword>
<accession>A0A8E0UY60</accession>
<dbReference type="RefSeq" id="XP_043143391.1">
    <property type="nucleotide sequence ID" value="XM_043287456.1"/>
</dbReference>
<dbReference type="GO" id="GO:0015031">
    <property type="term" value="P:protein transport"/>
    <property type="evidence" value="ECO:0007669"/>
    <property type="project" value="UniProtKB-KW"/>
</dbReference>
<evidence type="ECO:0000313" key="11">
    <source>
        <dbReference type="Proteomes" id="UP000036893"/>
    </source>
</evidence>
<dbReference type="PANTHER" id="PTHR22601">
    <property type="entry name" value="ISP4 LIKE PROTEIN"/>
    <property type="match status" value="1"/>
</dbReference>
<keyword evidence="5" id="KW-0571">Peptide transport</keyword>
<feature type="transmembrane region" description="Helical" evidence="9">
    <location>
        <begin position="21"/>
        <end position="39"/>
    </location>
</feature>
<reference evidence="10" key="2">
    <citation type="submission" date="2021-01" db="EMBL/GenBank/DDBJ databases">
        <title>Pan-genome distribution and transcriptional activeness of fungal secondary metabolism genes in Aspergillus section Fumigati.</title>
        <authorList>
            <person name="Takahashi H."/>
            <person name="Umemura M."/>
            <person name="Ninomiya A."/>
            <person name="Kusuya Y."/>
            <person name="Urayama S."/>
            <person name="Shimizu M."/>
            <person name="Watanabe A."/>
            <person name="Kamei K."/>
            <person name="Yaguchi T."/>
            <person name="Hagiwara D."/>
        </authorList>
    </citation>
    <scope>NUCLEOTIDE SEQUENCE</scope>
    <source>
        <strain evidence="10">IFM 46973</strain>
    </source>
</reference>
<evidence type="ECO:0000313" key="10">
    <source>
        <dbReference type="EMBL" id="GIC86125.1"/>
    </source>
</evidence>
<feature type="transmembrane region" description="Helical" evidence="9">
    <location>
        <begin position="466"/>
        <end position="489"/>
    </location>
</feature>
<dbReference type="GO" id="GO:0035673">
    <property type="term" value="F:oligopeptide transmembrane transporter activity"/>
    <property type="evidence" value="ECO:0007669"/>
    <property type="project" value="InterPro"/>
</dbReference>
<dbReference type="Pfam" id="PF03169">
    <property type="entry name" value="OPT"/>
    <property type="match status" value="1"/>
</dbReference>
<evidence type="ECO:0000256" key="7">
    <source>
        <dbReference type="ARBA" id="ARBA00022989"/>
    </source>
</evidence>
<comment type="subcellular location">
    <subcellularLocation>
        <location evidence="1">Membrane</location>
        <topology evidence="1">Multi-pass membrane protein</topology>
    </subcellularLocation>
</comment>
<feature type="transmembrane region" description="Helical" evidence="9">
    <location>
        <begin position="255"/>
        <end position="278"/>
    </location>
</feature>
<dbReference type="InterPro" id="IPR004648">
    <property type="entry name" value="Oligpept_transpt"/>
</dbReference>
<evidence type="ECO:0000256" key="3">
    <source>
        <dbReference type="ARBA" id="ARBA00022448"/>
    </source>
</evidence>
<evidence type="ECO:0000256" key="1">
    <source>
        <dbReference type="ARBA" id="ARBA00004141"/>
    </source>
</evidence>
<keyword evidence="4 9" id="KW-0812">Transmembrane</keyword>
<evidence type="ECO:0000256" key="8">
    <source>
        <dbReference type="ARBA" id="ARBA00023136"/>
    </source>
</evidence>
<evidence type="ECO:0000256" key="4">
    <source>
        <dbReference type="ARBA" id="ARBA00022692"/>
    </source>
</evidence>
<reference evidence="10" key="1">
    <citation type="journal article" date="2015" name="Genome Announc.">
        <title>Draft Genome Sequence of the Pathogenic Filamentous Fungus Aspergillus udagawae Strain IFM 46973T.</title>
        <authorList>
            <person name="Kusuya Y."/>
            <person name="Takahashi-Nakaguchi A."/>
            <person name="Takahashi H."/>
            <person name="Yaguchi T."/>
        </authorList>
    </citation>
    <scope>NUCLEOTIDE SEQUENCE</scope>
    <source>
        <strain evidence="10">IFM 46973</strain>
    </source>
</reference>
<feature type="transmembrane region" description="Helical" evidence="9">
    <location>
        <begin position="425"/>
        <end position="446"/>
    </location>
</feature>
<feature type="transmembrane region" description="Helical" evidence="9">
    <location>
        <begin position="174"/>
        <end position="198"/>
    </location>
</feature>
<gene>
    <name evidence="10" type="ORF">Aud_002488</name>
</gene>
<comment type="similarity">
    <text evidence="2">Belongs to the oligopeptide OPT transporter family.</text>
</comment>
<organism evidence="10 11">
    <name type="scientific">Aspergillus udagawae</name>
    <dbReference type="NCBI Taxonomy" id="91492"/>
    <lineage>
        <taxon>Eukaryota</taxon>
        <taxon>Fungi</taxon>
        <taxon>Dikarya</taxon>
        <taxon>Ascomycota</taxon>
        <taxon>Pezizomycotina</taxon>
        <taxon>Eurotiomycetes</taxon>
        <taxon>Eurotiomycetidae</taxon>
        <taxon>Eurotiales</taxon>
        <taxon>Aspergillaceae</taxon>
        <taxon>Aspergillus</taxon>
        <taxon>Aspergillus subgen. Fumigati</taxon>
    </lineage>
</organism>
<dbReference type="InterPro" id="IPR004813">
    <property type="entry name" value="OPT"/>
</dbReference>
<dbReference type="NCBIfam" id="TIGR00728">
    <property type="entry name" value="OPT_sfam"/>
    <property type="match status" value="1"/>
</dbReference>